<dbReference type="OrthoDB" id="6436442at2759"/>
<sequence>MLDESLVAVETILRFCIYGSVSEDKAATIKHRLKKYKDKFPDNTEIVQSSLFVDDFISGQENVDKAPQTSLESIDIFKEVGMSLRKWYTNSKEIERLWTENKVSVENHSPGKENPADFFTRGLSVSKLAKCDAWWNGANWLCQRKENWPNREVQGVEEENLELRKKLEKTIQNQCVLDANDHVLDLKSIVT</sequence>
<dbReference type="AlphaFoldDB" id="A0A8X6Q3U0"/>
<reference evidence="1" key="1">
    <citation type="submission" date="2020-08" db="EMBL/GenBank/DDBJ databases">
        <title>Multicomponent nature underlies the extraordinary mechanical properties of spider dragline silk.</title>
        <authorList>
            <person name="Kono N."/>
            <person name="Nakamura H."/>
            <person name="Mori M."/>
            <person name="Yoshida Y."/>
            <person name="Ohtoshi R."/>
            <person name="Malay A.D."/>
            <person name="Moran D.A.P."/>
            <person name="Tomita M."/>
            <person name="Numata K."/>
            <person name="Arakawa K."/>
        </authorList>
    </citation>
    <scope>NUCLEOTIDE SEQUENCE</scope>
</reference>
<proteinExistence type="predicted"/>
<accession>A0A8X6Q3U0</accession>
<dbReference type="EMBL" id="BMAW01122090">
    <property type="protein sequence ID" value="GFT97408.1"/>
    <property type="molecule type" value="Genomic_DNA"/>
</dbReference>
<organism evidence="1 2">
    <name type="scientific">Nephila pilipes</name>
    <name type="common">Giant wood spider</name>
    <name type="synonym">Nephila maculata</name>
    <dbReference type="NCBI Taxonomy" id="299642"/>
    <lineage>
        <taxon>Eukaryota</taxon>
        <taxon>Metazoa</taxon>
        <taxon>Ecdysozoa</taxon>
        <taxon>Arthropoda</taxon>
        <taxon>Chelicerata</taxon>
        <taxon>Arachnida</taxon>
        <taxon>Araneae</taxon>
        <taxon>Araneomorphae</taxon>
        <taxon>Entelegynae</taxon>
        <taxon>Araneoidea</taxon>
        <taxon>Nephilidae</taxon>
        <taxon>Nephila</taxon>
    </lineage>
</organism>
<evidence type="ECO:0000313" key="2">
    <source>
        <dbReference type="Proteomes" id="UP000887013"/>
    </source>
</evidence>
<dbReference type="Proteomes" id="UP000887013">
    <property type="component" value="Unassembled WGS sequence"/>
</dbReference>
<evidence type="ECO:0000313" key="1">
    <source>
        <dbReference type="EMBL" id="GFT97408.1"/>
    </source>
</evidence>
<protein>
    <submittedName>
        <fullName evidence="1">Uncharacterized protein</fullName>
    </submittedName>
</protein>
<name>A0A8X6Q3U0_NEPPI</name>
<gene>
    <name evidence="1" type="ORF">NPIL_365501</name>
</gene>
<comment type="caution">
    <text evidence="1">The sequence shown here is derived from an EMBL/GenBank/DDBJ whole genome shotgun (WGS) entry which is preliminary data.</text>
</comment>
<keyword evidence="2" id="KW-1185">Reference proteome</keyword>